<reference evidence="10 11" key="1">
    <citation type="journal article" date="2012" name="Proc. Natl. Acad. Sci. U.S.A.">
        <title>Comparative genomics of Ceriporiopsis subvermispora and Phanerochaete chrysosporium provide insight into selective ligninolysis.</title>
        <authorList>
            <person name="Fernandez-Fueyo E."/>
            <person name="Ruiz-Duenas F.J."/>
            <person name="Ferreira P."/>
            <person name="Floudas D."/>
            <person name="Hibbett D.S."/>
            <person name="Canessa P."/>
            <person name="Larrondo L.F."/>
            <person name="James T.Y."/>
            <person name="Seelenfreund D."/>
            <person name="Lobos S."/>
            <person name="Polanco R."/>
            <person name="Tello M."/>
            <person name="Honda Y."/>
            <person name="Watanabe T."/>
            <person name="Watanabe T."/>
            <person name="Ryu J.S."/>
            <person name="Kubicek C.P."/>
            <person name="Schmoll M."/>
            <person name="Gaskell J."/>
            <person name="Hammel K.E."/>
            <person name="St John F.J."/>
            <person name="Vanden Wymelenberg A."/>
            <person name="Sabat G."/>
            <person name="Splinter BonDurant S."/>
            <person name="Syed K."/>
            <person name="Yadav J.S."/>
            <person name="Doddapaneni H."/>
            <person name="Subramanian V."/>
            <person name="Lavin J.L."/>
            <person name="Oguiza J.A."/>
            <person name="Perez G."/>
            <person name="Pisabarro A.G."/>
            <person name="Ramirez L."/>
            <person name="Santoyo F."/>
            <person name="Master E."/>
            <person name="Coutinho P.M."/>
            <person name="Henrissat B."/>
            <person name="Lombard V."/>
            <person name="Magnuson J.K."/>
            <person name="Kuees U."/>
            <person name="Hori C."/>
            <person name="Igarashi K."/>
            <person name="Samejima M."/>
            <person name="Held B.W."/>
            <person name="Barry K.W."/>
            <person name="LaButti K.M."/>
            <person name="Lapidus A."/>
            <person name="Lindquist E.A."/>
            <person name="Lucas S.M."/>
            <person name="Riley R."/>
            <person name="Salamov A.A."/>
            <person name="Hoffmeister D."/>
            <person name="Schwenk D."/>
            <person name="Hadar Y."/>
            <person name="Yarden O."/>
            <person name="de Vries R.P."/>
            <person name="Wiebenga A."/>
            <person name="Stenlid J."/>
            <person name="Eastwood D."/>
            <person name="Grigoriev I.V."/>
            <person name="Berka R.M."/>
            <person name="Blanchette R.A."/>
            <person name="Kersten P."/>
            <person name="Martinez A.T."/>
            <person name="Vicuna R."/>
            <person name="Cullen D."/>
        </authorList>
    </citation>
    <scope>NUCLEOTIDE SEQUENCE [LARGE SCALE GENOMIC DNA]</scope>
    <source>
        <strain evidence="10 11">B</strain>
    </source>
</reference>
<gene>
    <name evidence="10" type="ORF">CERSUDRAFT_112444</name>
</gene>
<feature type="transmembrane region" description="Helical" evidence="7">
    <location>
        <begin position="256"/>
        <end position="279"/>
    </location>
</feature>
<dbReference type="Proteomes" id="UP000016930">
    <property type="component" value="Unassembled WGS sequence"/>
</dbReference>
<dbReference type="InterPro" id="IPR035952">
    <property type="entry name" value="Rhomboid-like_sf"/>
</dbReference>
<evidence type="ECO:0000256" key="4">
    <source>
        <dbReference type="ARBA" id="ARBA00022801"/>
    </source>
</evidence>
<feature type="transmembrane region" description="Helical" evidence="7">
    <location>
        <begin position="151"/>
        <end position="172"/>
    </location>
</feature>
<dbReference type="STRING" id="914234.M2R736"/>
<dbReference type="HOGENOM" id="CLU_034022_1_0_1"/>
<keyword evidence="6 7" id="KW-0472">Membrane</keyword>
<dbReference type="GO" id="GO:0006465">
    <property type="term" value="P:signal peptide processing"/>
    <property type="evidence" value="ECO:0007669"/>
    <property type="project" value="TreeGrafter"/>
</dbReference>
<dbReference type="OrthoDB" id="10260614at2759"/>
<feature type="transmembrane region" description="Helical" evidence="7">
    <location>
        <begin position="291"/>
        <end position="309"/>
    </location>
</feature>
<dbReference type="GO" id="GO:0016020">
    <property type="term" value="C:membrane"/>
    <property type="evidence" value="ECO:0007669"/>
    <property type="project" value="UniProtKB-SubCell"/>
</dbReference>
<evidence type="ECO:0000256" key="5">
    <source>
        <dbReference type="ARBA" id="ARBA00022989"/>
    </source>
</evidence>
<evidence type="ECO:0000256" key="6">
    <source>
        <dbReference type="ARBA" id="ARBA00023136"/>
    </source>
</evidence>
<feature type="transmembrane region" description="Helical" evidence="7">
    <location>
        <begin position="193"/>
        <end position="213"/>
    </location>
</feature>
<keyword evidence="3 7" id="KW-0812">Transmembrane</keyword>
<feature type="transmembrane region" description="Helical" evidence="7">
    <location>
        <begin position="315"/>
        <end position="335"/>
    </location>
</feature>
<keyword evidence="4" id="KW-0378">Hydrolase</keyword>
<dbReference type="Gene3D" id="1.20.1540.10">
    <property type="entry name" value="Rhomboid-like"/>
    <property type="match status" value="1"/>
</dbReference>
<dbReference type="EMBL" id="KB445793">
    <property type="protein sequence ID" value="EMD40250.1"/>
    <property type="molecule type" value="Genomic_DNA"/>
</dbReference>
<keyword evidence="11" id="KW-1185">Reference proteome</keyword>
<dbReference type="AlphaFoldDB" id="M2R736"/>
<keyword evidence="5 7" id="KW-1133">Transmembrane helix</keyword>
<dbReference type="SUPFAM" id="SSF144091">
    <property type="entry name" value="Rhomboid-like"/>
    <property type="match status" value="1"/>
</dbReference>
<feature type="signal peptide" evidence="8">
    <location>
        <begin position="1"/>
        <end position="17"/>
    </location>
</feature>
<dbReference type="InterPro" id="IPR050925">
    <property type="entry name" value="Rhomboid_protease_S54"/>
</dbReference>
<sequence length="362" mass="40734">MLFAVFVSLGVFGFAASQTIDETIDEQESIKMLGGVWAIKPTTSYELMSHRKRTFDQSLLAIMNQLHEVAESLPRYTAHQLLIAYYQLAQPLVETSEGRRTCWTIGAASAAMLLLWKIPPIRPFLSRHFAHDPLSGKSYTMLTSLLSYKSFLHFALTSMTLTSFGAMTAFHFQEQLIRYPHDFPVEATIKWKLLAFLISAGLFSTAYAHFAALRHQYPRLLSRLTSSAVLERNASALMKAGVKPVKTAGPTSLKPLMGMSGAACAALTYSILAFPDVNFDVFGLFQINPMWIFHAVMAPTLVGVTFAMWTSYWPLYVNHFVHLGGACFGAIWLEYGDTAWIYARIATLMIKIQWHKFWEAFQ</sequence>
<dbReference type="PANTHER" id="PTHR43731">
    <property type="entry name" value="RHOMBOID PROTEASE"/>
    <property type="match status" value="1"/>
</dbReference>
<feature type="chain" id="PRO_5004024305" description="Peptidase S54 rhomboid domain-containing protein" evidence="8">
    <location>
        <begin position="18"/>
        <end position="362"/>
    </location>
</feature>
<feature type="domain" description="Peptidase S54 rhomboid" evidence="9">
    <location>
        <begin position="137"/>
        <end position="332"/>
    </location>
</feature>
<keyword evidence="8" id="KW-0732">Signal</keyword>
<accession>M2R736</accession>
<protein>
    <recommendedName>
        <fullName evidence="9">Peptidase S54 rhomboid domain-containing protein</fullName>
    </recommendedName>
</protein>
<evidence type="ECO:0000256" key="8">
    <source>
        <dbReference type="SAM" id="SignalP"/>
    </source>
</evidence>
<dbReference type="InterPro" id="IPR022764">
    <property type="entry name" value="Peptidase_S54_rhomboid_dom"/>
</dbReference>
<evidence type="ECO:0000256" key="7">
    <source>
        <dbReference type="SAM" id="Phobius"/>
    </source>
</evidence>
<dbReference type="PANTHER" id="PTHR43731:SF14">
    <property type="entry name" value="PRESENILIN-ASSOCIATED RHOMBOID-LIKE PROTEIN, MITOCHONDRIAL"/>
    <property type="match status" value="1"/>
</dbReference>
<name>M2R736_CERS8</name>
<comment type="subcellular location">
    <subcellularLocation>
        <location evidence="1">Membrane</location>
        <topology evidence="1">Multi-pass membrane protein</topology>
    </subcellularLocation>
</comment>
<evidence type="ECO:0000259" key="9">
    <source>
        <dbReference type="Pfam" id="PF01694"/>
    </source>
</evidence>
<comment type="similarity">
    <text evidence="2">Belongs to the peptidase S54 family.</text>
</comment>
<organism evidence="10 11">
    <name type="scientific">Ceriporiopsis subvermispora (strain B)</name>
    <name type="common">White-rot fungus</name>
    <name type="synonym">Gelatoporia subvermispora</name>
    <dbReference type="NCBI Taxonomy" id="914234"/>
    <lineage>
        <taxon>Eukaryota</taxon>
        <taxon>Fungi</taxon>
        <taxon>Dikarya</taxon>
        <taxon>Basidiomycota</taxon>
        <taxon>Agaricomycotina</taxon>
        <taxon>Agaricomycetes</taxon>
        <taxon>Polyporales</taxon>
        <taxon>Gelatoporiaceae</taxon>
        <taxon>Gelatoporia</taxon>
    </lineage>
</organism>
<proteinExistence type="inferred from homology"/>
<evidence type="ECO:0000313" key="11">
    <source>
        <dbReference type="Proteomes" id="UP000016930"/>
    </source>
</evidence>
<dbReference type="Pfam" id="PF01694">
    <property type="entry name" value="Rhomboid"/>
    <property type="match status" value="1"/>
</dbReference>
<evidence type="ECO:0000256" key="2">
    <source>
        <dbReference type="ARBA" id="ARBA00009045"/>
    </source>
</evidence>
<dbReference type="GO" id="GO:0004252">
    <property type="term" value="F:serine-type endopeptidase activity"/>
    <property type="evidence" value="ECO:0007669"/>
    <property type="project" value="InterPro"/>
</dbReference>
<evidence type="ECO:0000256" key="3">
    <source>
        <dbReference type="ARBA" id="ARBA00022692"/>
    </source>
</evidence>
<evidence type="ECO:0000313" key="10">
    <source>
        <dbReference type="EMBL" id="EMD40250.1"/>
    </source>
</evidence>
<evidence type="ECO:0000256" key="1">
    <source>
        <dbReference type="ARBA" id="ARBA00004141"/>
    </source>
</evidence>